<reference evidence="1 2" key="1">
    <citation type="submission" date="2021-06" db="EMBL/GenBank/DDBJ databases">
        <title>Caerostris extrusa draft genome.</title>
        <authorList>
            <person name="Kono N."/>
            <person name="Arakawa K."/>
        </authorList>
    </citation>
    <scope>NUCLEOTIDE SEQUENCE [LARGE SCALE GENOMIC DNA]</scope>
</reference>
<dbReference type="AlphaFoldDB" id="A0AAV4PYC1"/>
<dbReference type="Proteomes" id="UP001054945">
    <property type="component" value="Unassembled WGS sequence"/>
</dbReference>
<comment type="caution">
    <text evidence="1">The sequence shown here is derived from an EMBL/GenBank/DDBJ whole genome shotgun (WGS) entry which is preliminary data.</text>
</comment>
<organism evidence="1 2">
    <name type="scientific">Caerostris extrusa</name>
    <name type="common">Bark spider</name>
    <name type="synonym">Caerostris bankana</name>
    <dbReference type="NCBI Taxonomy" id="172846"/>
    <lineage>
        <taxon>Eukaryota</taxon>
        <taxon>Metazoa</taxon>
        <taxon>Ecdysozoa</taxon>
        <taxon>Arthropoda</taxon>
        <taxon>Chelicerata</taxon>
        <taxon>Arachnida</taxon>
        <taxon>Araneae</taxon>
        <taxon>Araneomorphae</taxon>
        <taxon>Entelegynae</taxon>
        <taxon>Araneoidea</taxon>
        <taxon>Araneidae</taxon>
        <taxon>Caerostris</taxon>
    </lineage>
</organism>
<keyword evidence="2" id="KW-1185">Reference proteome</keyword>
<proteinExistence type="predicted"/>
<accession>A0AAV4PYC1</accession>
<sequence length="85" mass="10015">MIPCLSHHWTVKRRLKIPFNPFPLRCTAHSEDHPVQKSSDEDNDDLYCCPARRENDFKTPLSPNPFLFCSVMFDLGSFHRENHPF</sequence>
<evidence type="ECO:0000313" key="2">
    <source>
        <dbReference type="Proteomes" id="UP001054945"/>
    </source>
</evidence>
<evidence type="ECO:0000313" key="1">
    <source>
        <dbReference type="EMBL" id="GIY02047.1"/>
    </source>
</evidence>
<name>A0AAV4PYC1_CAEEX</name>
<gene>
    <name evidence="1" type="ORF">CEXT_695761</name>
</gene>
<dbReference type="EMBL" id="BPLR01005403">
    <property type="protein sequence ID" value="GIY02047.1"/>
    <property type="molecule type" value="Genomic_DNA"/>
</dbReference>
<protein>
    <submittedName>
        <fullName evidence="1">Uncharacterized protein</fullName>
    </submittedName>
</protein>